<dbReference type="Pfam" id="PF07250">
    <property type="entry name" value="Glyoxal_oxid_N"/>
    <property type="match status" value="1"/>
</dbReference>
<keyword evidence="3" id="KW-1185">Reference proteome</keyword>
<protein>
    <recommendedName>
        <fullName evidence="1">Glyoxal oxidase N-terminal domain-containing protein</fullName>
    </recommendedName>
</protein>
<reference evidence="3" key="1">
    <citation type="journal article" date="2019" name="Gigascience">
        <title>De novo genome assembly of the endangered Acer yangbiense, a plant species with extremely small populations endemic to Yunnan Province, China.</title>
        <authorList>
            <person name="Yang J."/>
            <person name="Wariss H.M."/>
            <person name="Tao L."/>
            <person name="Zhang R."/>
            <person name="Yun Q."/>
            <person name="Hollingsworth P."/>
            <person name="Dao Z."/>
            <person name="Luo G."/>
            <person name="Guo H."/>
            <person name="Ma Y."/>
            <person name="Sun W."/>
        </authorList>
    </citation>
    <scope>NUCLEOTIDE SEQUENCE [LARGE SCALE GENOMIC DNA]</scope>
    <source>
        <strain evidence="3">cv. Malutang</strain>
    </source>
</reference>
<dbReference type="AlphaFoldDB" id="A0A5C7IEF0"/>
<gene>
    <name evidence="2" type="ORF">EZV62_008640</name>
</gene>
<dbReference type="Proteomes" id="UP000323000">
    <property type="component" value="Chromosome 3"/>
</dbReference>
<dbReference type="PANTHER" id="PTHR32208:SF103">
    <property type="entry name" value="GALACTOSE OXIDASE-LIKE EARLY SET DOMAIN-CONTAINING PROTEIN"/>
    <property type="match status" value="1"/>
</dbReference>
<evidence type="ECO:0000259" key="1">
    <source>
        <dbReference type="Pfam" id="PF07250"/>
    </source>
</evidence>
<accession>A0A5C7IEF0</accession>
<dbReference type="PANTHER" id="PTHR32208">
    <property type="entry name" value="SECRETED PROTEIN-RELATED"/>
    <property type="match status" value="1"/>
</dbReference>
<evidence type="ECO:0000313" key="3">
    <source>
        <dbReference type="Proteomes" id="UP000323000"/>
    </source>
</evidence>
<name>A0A5C7IEF0_9ROSI</name>
<sequence length="91" mass="9978">MPDGSRNYPSSAMSALLPIKLHVPNPNKIKSEALICRGARQLRDVLMINGAKMGTAGWDFADDPNTTPVLYKPDNPKTQQFTELTATTIHV</sequence>
<organism evidence="2 3">
    <name type="scientific">Acer yangbiense</name>
    <dbReference type="NCBI Taxonomy" id="1000413"/>
    <lineage>
        <taxon>Eukaryota</taxon>
        <taxon>Viridiplantae</taxon>
        <taxon>Streptophyta</taxon>
        <taxon>Embryophyta</taxon>
        <taxon>Tracheophyta</taxon>
        <taxon>Spermatophyta</taxon>
        <taxon>Magnoliopsida</taxon>
        <taxon>eudicotyledons</taxon>
        <taxon>Gunneridae</taxon>
        <taxon>Pentapetalae</taxon>
        <taxon>rosids</taxon>
        <taxon>malvids</taxon>
        <taxon>Sapindales</taxon>
        <taxon>Sapindaceae</taxon>
        <taxon>Hippocastanoideae</taxon>
        <taxon>Acereae</taxon>
        <taxon>Acer</taxon>
    </lineage>
</organism>
<comment type="caution">
    <text evidence="2">The sequence shown here is derived from an EMBL/GenBank/DDBJ whole genome shotgun (WGS) entry which is preliminary data.</text>
</comment>
<feature type="domain" description="Glyoxal oxidase N-terminal" evidence="1">
    <location>
        <begin position="44"/>
        <end position="89"/>
    </location>
</feature>
<proteinExistence type="predicted"/>
<dbReference type="OrthoDB" id="2019572at2759"/>
<evidence type="ECO:0000313" key="2">
    <source>
        <dbReference type="EMBL" id="TXG67365.1"/>
    </source>
</evidence>
<dbReference type="InterPro" id="IPR009880">
    <property type="entry name" value="Glyoxal_oxidase_N"/>
</dbReference>
<dbReference type="EMBL" id="VAHF01000003">
    <property type="protein sequence ID" value="TXG67365.1"/>
    <property type="molecule type" value="Genomic_DNA"/>
</dbReference>